<dbReference type="Proteomes" id="UP000318380">
    <property type="component" value="Unassembled WGS sequence"/>
</dbReference>
<gene>
    <name evidence="7" type="ORF">FB561_0480</name>
</gene>
<keyword evidence="4" id="KW-0560">Oxidoreductase</keyword>
<dbReference type="InterPro" id="IPR013154">
    <property type="entry name" value="ADH-like_N"/>
</dbReference>
<evidence type="ECO:0000313" key="8">
    <source>
        <dbReference type="Proteomes" id="UP000318380"/>
    </source>
</evidence>
<organism evidence="7 8">
    <name type="scientific">Kribbella amoyensis</name>
    <dbReference type="NCBI Taxonomy" id="996641"/>
    <lineage>
        <taxon>Bacteria</taxon>
        <taxon>Bacillati</taxon>
        <taxon>Actinomycetota</taxon>
        <taxon>Actinomycetes</taxon>
        <taxon>Propionibacteriales</taxon>
        <taxon>Kribbellaceae</taxon>
        <taxon>Kribbella</taxon>
    </lineage>
</organism>
<dbReference type="PROSITE" id="PS00059">
    <property type="entry name" value="ADH_ZINC"/>
    <property type="match status" value="1"/>
</dbReference>
<evidence type="ECO:0000256" key="4">
    <source>
        <dbReference type="ARBA" id="ARBA00023002"/>
    </source>
</evidence>
<proteinExistence type="inferred from homology"/>
<evidence type="ECO:0000259" key="6">
    <source>
        <dbReference type="SMART" id="SM00829"/>
    </source>
</evidence>
<name>A0A561BKX5_9ACTN</name>
<dbReference type="SUPFAM" id="SSF50129">
    <property type="entry name" value="GroES-like"/>
    <property type="match status" value="1"/>
</dbReference>
<dbReference type="InterPro" id="IPR002328">
    <property type="entry name" value="ADH_Zn_CS"/>
</dbReference>
<dbReference type="RefSeq" id="WP_238334613.1">
    <property type="nucleotide sequence ID" value="NZ_VIVK01000001.1"/>
</dbReference>
<comment type="caution">
    <text evidence="7">The sequence shown here is derived from an EMBL/GenBank/DDBJ whole genome shotgun (WGS) entry which is preliminary data.</text>
</comment>
<dbReference type="SUPFAM" id="SSF51735">
    <property type="entry name" value="NAD(P)-binding Rossmann-fold domains"/>
    <property type="match status" value="1"/>
</dbReference>
<evidence type="ECO:0000256" key="2">
    <source>
        <dbReference type="ARBA" id="ARBA00022723"/>
    </source>
</evidence>
<dbReference type="SMART" id="SM00829">
    <property type="entry name" value="PKS_ER"/>
    <property type="match status" value="1"/>
</dbReference>
<dbReference type="Pfam" id="PF00107">
    <property type="entry name" value="ADH_zinc_N"/>
    <property type="match status" value="1"/>
</dbReference>
<dbReference type="InterPro" id="IPR013149">
    <property type="entry name" value="ADH-like_C"/>
</dbReference>
<dbReference type="PANTHER" id="PTHR43401:SF5">
    <property type="entry name" value="ALCOHOL DEHYDROGENASE-RELATED"/>
    <property type="match status" value="1"/>
</dbReference>
<feature type="domain" description="Enoyl reductase (ER)" evidence="6">
    <location>
        <begin position="11"/>
        <end position="342"/>
    </location>
</feature>
<dbReference type="PANTHER" id="PTHR43401">
    <property type="entry name" value="L-THREONINE 3-DEHYDROGENASE"/>
    <property type="match status" value="1"/>
</dbReference>
<dbReference type="GO" id="GO:0016491">
    <property type="term" value="F:oxidoreductase activity"/>
    <property type="evidence" value="ECO:0007669"/>
    <property type="project" value="UniProtKB-KW"/>
</dbReference>
<dbReference type="Gene3D" id="3.40.50.720">
    <property type="entry name" value="NAD(P)-binding Rossmann-like Domain"/>
    <property type="match status" value="1"/>
</dbReference>
<reference evidence="7 8" key="1">
    <citation type="submission" date="2019-06" db="EMBL/GenBank/DDBJ databases">
        <title>Sequencing the genomes of 1000 actinobacteria strains.</title>
        <authorList>
            <person name="Klenk H.-P."/>
        </authorList>
    </citation>
    <scope>NUCLEOTIDE SEQUENCE [LARGE SCALE GENOMIC DNA]</scope>
    <source>
        <strain evidence="7 8">DSM 24683</strain>
    </source>
</reference>
<evidence type="ECO:0000256" key="1">
    <source>
        <dbReference type="ARBA" id="ARBA00001947"/>
    </source>
</evidence>
<dbReference type="InterPro" id="IPR050129">
    <property type="entry name" value="Zn_alcohol_dh"/>
</dbReference>
<dbReference type="EMBL" id="VIVK01000001">
    <property type="protein sequence ID" value="TWD79422.1"/>
    <property type="molecule type" value="Genomic_DNA"/>
</dbReference>
<dbReference type="CDD" id="cd05284">
    <property type="entry name" value="arabinose_DH_like"/>
    <property type="match status" value="1"/>
</dbReference>
<evidence type="ECO:0000256" key="3">
    <source>
        <dbReference type="ARBA" id="ARBA00022833"/>
    </source>
</evidence>
<keyword evidence="3 5" id="KW-0862">Zinc</keyword>
<evidence type="ECO:0000256" key="5">
    <source>
        <dbReference type="RuleBase" id="RU361277"/>
    </source>
</evidence>
<dbReference type="Pfam" id="PF08240">
    <property type="entry name" value="ADH_N"/>
    <property type="match status" value="1"/>
</dbReference>
<dbReference type="AlphaFoldDB" id="A0A561BKX5"/>
<dbReference type="GO" id="GO:0008270">
    <property type="term" value="F:zinc ion binding"/>
    <property type="evidence" value="ECO:0007669"/>
    <property type="project" value="InterPro"/>
</dbReference>
<sequence>MSTMRAVQVVGYHQNLALTEVPIPEPTGPWDVVVRIGGAGVCRTDLHILEGQWAEKSGVQLPYTIGHENAGWVHAVGAAVTNVAEGDKVILHPLITCGLCRACRSGDDVHCEASAFPGIDTNGGYAEYLKTSARSVVKIDDALQPADVAALADAGLTAYHAAAKAARRLTPRDRCVVIGAGGLGHIGIQVLKALTPAELIVVDRNPDAVELAVSIGADQGIVADGNHMEKVLELTGGQGAEVVVDFVGEGGATGEGLRMLRRAGDYHVVGYGENLDVPTIDLISTETNIVGNLVGSYNDLCDLMILAARGAVTLHTAKYRLDDFQTAIDDLDAGRVRGRAILIP</sequence>
<keyword evidence="2 5" id="KW-0479">Metal-binding</keyword>
<evidence type="ECO:0000313" key="7">
    <source>
        <dbReference type="EMBL" id="TWD79422.1"/>
    </source>
</evidence>
<dbReference type="InterPro" id="IPR011032">
    <property type="entry name" value="GroES-like_sf"/>
</dbReference>
<comment type="cofactor">
    <cofactor evidence="1 5">
        <name>Zn(2+)</name>
        <dbReference type="ChEBI" id="CHEBI:29105"/>
    </cofactor>
</comment>
<protein>
    <submittedName>
        <fullName evidence="7">NAD+-dependent secondary alcohol dehydrogenase Adh1</fullName>
    </submittedName>
</protein>
<dbReference type="InterPro" id="IPR020843">
    <property type="entry name" value="ER"/>
</dbReference>
<dbReference type="Gene3D" id="3.90.180.10">
    <property type="entry name" value="Medium-chain alcohol dehydrogenases, catalytic domain"/>
    <property type="match status" value="1"/>
</dbReference>
<comment type="similarity">
    <text evidence="5">Belongs to the zinc-containing alcohol dehydrogenase family.</text>
</comment>
<keyword evidence="8" id="KW-1185">Reference proteome</keyword>
<accession>A0A561BKX5</accession>
<dbReference type="InterPro" id="IPR036291">
    <property type="entry name" value="NAD(P)-bd_dom_sf"/>
</dbReference>